<organism evidence="5 6">
    <name type="scientific">Hypocrea virens (strain Gv29-8 / FGSC 10586)</name>
    <name type="common">Gliocladium virens</name>
    <name type="synonym">Trichoderma virens</name>
    <dbReference type="NCBI Taxonomy" id="413071"/>
    <lineage>
        <taxon>Eukaryota</taxon>
        <taxon>Fungi</taxon>
        <taxon>Dikarya</taxon>
        <taxon>Ascomycota</taxon>
        <taxon>Pezizomycotina</taxon>
        <taxon>Sordariomycetes</taxon>
        <taxon>Hypocreomycetidae</taxon>
        <taxon>Hypocreales</taxon>
        <taxon>Hypocreaceae</taxon>
        <taxon>Trichoderma</taxon>
    </lineage>
</organism>
<dbReference type="GeneID" id="25788771"/>
<sequence>AEAETVTYRGNCHCGSFVFETKVPEIKSALDCNCSICSKKGYLWIFPGEGNVNIVKGSVEELTAYEFGPKKLKHLFCPTCATAVAGARVTEQGGLQLAVNAHTFQGLNTWDLEKSSYDGVPLGNPYQAPVHKGELPAAEGEGVVYTGSCHCGAVTIATVSKPLDETYEGPIECNCSSCERVGVGIAALWVYCPSKSVVLSGDEANIGRYRFNERMLHKGFCKICGVILTNSFDELSEDRIAALPEKMRNIRDRQHMFTGVNARVLNGVDVTKFKTTRKVEGLTKLPGDYVNP</sequence>
<gene>
    <name evidence="5" type="ORF">TRIVIDRAFT_17139</name>
</gene>
<feature type="non-terminal residue" evidence="5">
    <location>
        <position position="292"/>
    </location>
</feature>
<dbReference type="InterPro" id="IPR006913">
    <property type="entry name" value="CENP-V/GFA"/>
</dbReference>
<dbReference type="InParanoid" id="G9MNX0"/>
<dbReference type="PROSITE" id="PS51891">
    <property type="entry name" value="CENP_V_GFA"/>
    <property type="match status" value="2"/>
</dbReference>
<dbReference type="SUPFAM" id="SSF51316">
    <property type="entry name" value="Mss4-like"/>
    <property type="match status" value="2"/>
</dbReference>
<feature type="domain" description="CENP-V/GFA" evidence="4">
    <location>
        <begin position="145"/>
        <end position="288"/>
    </location>
</feature>
<dbReference type="eggNOG" id="KOG4192">
    <property type="taxonomic scope" value="Eukaryota"/>
</dbReference>
<protein>
    <recommendedName>
        <fullName evidence="4">CENP-V/GFA domain-containing protein</fullName>
    </recommendedName>
</protein>
<dbReference type="OMA" id="CGAFVYE"/>
<reference evidence="5 6" key="1">
    <citation type="journal article" date="2011" name="Genome Biol.">
        <title>Comparative genome sequence analysis underscores mycoparasitism as the ancestral life style of Trichoderma.</title>
        <authorList>
            <person name="Kubicek C.P."/>
            <person name="Herrera-Estrella A."/>
            <person name="Seidl-Seiboth V."/>
            <person name="Martinez D.A."/>
            <person name="Druzhinina I.S."/>
            <person name="Thon M."/>
            <person name="Zeilinger S."/>
            <person name="Casas-Flores S."/>
            <person name="Horwitz B.A."/>
            <person name="Mukherjee P.K."/>
            <person name="Mukherjee M."/>
            <person name="Kredics L."/>
            <person name="Alcaraz L.D."/>
            <person name="Aerts A."/>
            <person name="Antal Z."/>
            <person name="Atanasova L."/>
            <person name="Cervantes-Badillo M.G."/>
            <person name="Challacombe J."/>
            <person name="Chertkov O."/>
            <person name="McCluskey K."/>
            <person name="Coulpier F."/>
            <person name="Deshpande N."/>
            <person name="von Doehren H."/>
            <person name="Ebbole D.J."/>
            <person name="Esquivel-Naranjo E.U."/>
            <person name="Fekete E."/>
            <person name="Flipphi M."/>
            <person name="Glaser F."/>
            <person name="Gomez-Rodriguez E.Y."/>
            <person name="Gruber S."/>
            <person name="Han C."/>
            <person name="Henrissat B."/>
            <person name="Hermosa R."/>
            <person name="Hernandez-Onate M."/>
            <person name="Karaffa L."/>
            <person name="Kosti I."/>
            <person name="Le Crom S."/>
            <person name="Lindquist E."/>
            <person name="Lucas S."/>
            <person name="Luebeck M."/>
            <person name="Luebeck P.S."/>
            <person name="Margeot A."/>
            <person name="Metz B."/>
            <person name="Misra M."/>
            <person name="Nevalainen H."/>
            <person name="Omann M."/>
            <person name="Packer N."/>
            <person name="Perrone G."/>
            <person name="Uresti-Rivera E.E."/>
            <person name="Salamov A."/>
            <person name="Schmoll M."/>
            <person name="Seiboth B."/>
            <person name="Shapiro H."/>
            <person name="Sukno S."/>
            <person name="Tamayo-Ramos J.A."/>
            <person name="Tisch D."/>
            <person name="Wiest A."/>
            <person name="Wilkinson H.H."/>
            <person name="Zhang M."/>
            <person name="Coutinho P.M."/>
            <person name="Kenerley C.M."/>
            <person name="Monte E."/>
            <person name="Baker S.E."/>
            <person name="Grigoriev I.V."/>
        </authorList>
    </citation>
    <scope>NUCLEOTIDE SEQUENCE [LARGE SCALE GENOMIC DNA]</scope>
    <source>
        <strain evidence="6">Gv29-8 / FGSC 10586</strain>
    </source>
</reference>
<comment type="caution">
    <text evidence="5">The sequence shown here is derived from an EMBL/GenBank/DDBJ whole genome shotgun (WGS) entry which is preliminary data.</text>
</comment>
<dbReference type="VEuPathDB" id="FungiDB:TRIVIDRAFT_17139"/>
<keyword evidence="2" id="KW-0479">Metal-binding</keyword>
<evidence type="ECO:0000256" key="2">
    <source>
        <dbReference type="ARBA" id="ARBA00022723"/>
    </source>
</evidence>
<evidence type="ECO:0000256" key="1">
    <source>
        <dbReference type="ARBA" id="ARBA00005495"/>
    </source>
</evidence>
<feature type="non-terminal residue" evidence="5">
    <location>
        <position position="1"/>
    </location>
</feature>
<dbReference type="EMBL" id="ABDF02000005">
    <property type="protein sequence ID" value="EHK23573.1"/>
    <property type="molecule type" value="Genomic_DNA"/>
</dbReference>
<dbReference type="Pfam" id="PF04828">
    <property type="entry name" value="GFA"/>
    <property type="match status" value="2"/>
</dbReference>
<dbReference type="Proteomes" id="UP000007115">
    <property type="component" value="Unassembled WGS sequence"/>
</dbReference>
<evidence type="ECO:0000256" key="3">
    <source>
        <dbReference type="ARBA" id="ARBA00022833"/>
    </source>
</evidence>
<dbReference type="AlphaFoldDB" id="G9MNX0"/>
<dbReference type="RefSeq" id="XP_013957438.1">
    <property type="nucleotide sequence ID" value="XM_014101963.2"/>
</dbReference>
<dbReference type="GO" id="GO:0016846">
    <property type="term" value="F:carbon-sulfur lyase activity"/>
    <property type="evidence" value="ECO:0007669"/>
    <property type="project" value="InterPro"/>
</dbReference>
<dbReference type="PANTHER" id="PTHR28620">
    <property type="entry name" value="CENTROMERE PROTEIN V"/>
    <property type="match status" value="1"/>
</dbReference>
<proteinExistence type="inferred from homology"/>
<dbReference type="Gene3D" id="2.170.150.70">
    <property type="match status" value="2"/>
</dbReference>
<dbReference type="OrthoDB" id="2993351at2759"/>
<dbReference type="PANTHER" id="PTHR28620:SF1">
    <property type="entry name" value="CENP-V_GFA DOMAIN-CONTAINING PROTEIN"/>
    <property type="match status" value="1"/>
</dbReference>
<comment type="similarity">
    <text evidence="1">Belongs to the Gfa family.</text>
</comment>
<accession>G9MNX0</accession>
<feature type="domain" description="CENP-V/GFA" evidence="4">
    <location>
        <begin position="8"/>
        <end position="118"/>
    </location>
</feature>
<dbReference type="InterPro" id="IPR052355">
    <property type="entry name" value="CENP-V-like"/>
</dbReference>
<evidence type="ECO:0000313" key="5">
    <source>
        <dbReference type="EMBL" id="EHK23573.1"/>
    </source>
</evidence>
<dbReference type="InterPro" id="IPR011057">
    <property type="entry name" value="Mss4-like_sf"/>
</dbReference>
<evidence type="ECO:0000259" key="4">
    <source>
        <dbReference type="PROSITE" id="PS51891"/>
    </source>
</evidence>
<name>G9MNX0_HYPVG</name>
<evidence type="ECO:0000313" key="6">
    <source>
        <dbReference type="Proteomes" id="UP000007115"/>
    </source>
</evidence>
<dbReference type="GO" id="GO:0046872">
    <property type="term" value="F:metal ion binding"/>
    <property type="evidence" value="ECO:0007669"/>
    <property type="project" value="UniProtKB-KW"/>
</dbReference>
<keyword evidence="3" id="KW-0862">Zinc</keyword>
<keyword evidence="6" id="KW-1185">Reference proteome</keyword>
<dbReference type="HOGENOM" id="CLU_055491_0_0_1"/>